<dbReference type="Gene3D" id="1.10.10.10">
    <property type="entry name" value="Winged helix-like DNA-binding domain superfamily/Winged helix DNA-binding domain"/>
    <property type="match status" value="1"/>
</dbReference>
<sequence>MHTETTYKLAEPIRKTCDLFRLLAGHELLGLAPTEIAKGLDVAPSWVSVNLPALAAVTGFVERVEGTNRWRLGVPFVRISVTVAANLGQAKRRLDEVSQRYSVPL</sequence>
<dbReference type="AlphaFoldDB" id="A0A515ERN8"/>
<reference evidence="2" key="1">
    <citation type="submission" date="2019-02" db="EMBL/GenBank/DDBJ databases">
        <title>Complete genome sequence of Rhodoferax sp. Gr-4.</title>
        <authorList>
            <person name="Jin L."/>
        </authorList>
    </citation>
    <scope>NUCLEOTIDE SEQUENCE [LARGE SCALE GENOMIC DNA]</scope>
    <source>
        <strain evidence="2">Gr-4</strain>
    </source>
</reference>
<reference evidence="2" key="2">
    <citation type="journal article" date="2020" name="Int. J. Syst. Evol. Microbiol.">
        <title>Genomic insights into a novel species Rhodoferax aquaticus sp. nov., isolated from freshwater.</title>
        <authorList>
            <person name="Li T."/>
            <person name="Zhuo Y."/>
            <person name="Jin C.Z."/>
            <person name="Wu X."/>
            <person name="Ko S.R."/>
            <person name="Jin F.J."/>
            <person name="Ahn C.Y."/>
            <person name="Oh H.M."/>
            <person name="Lee H.G."/>
            <person name="Jin L."/>
        </authorList>
    </citation>
    <scope>NUCLEOTIDE SEQUENCE [LARGE SCALE GENOMIC DNA]</scope>
    <source>
        <strain evidence="2">Gr-4</strain>
    </source>
</reference>
<dbReference type="RefSeq" id="WP_142812477.1">
    <property type="nucleotide sequence ID" value="NZ_CP036282.1"/>
</dbReference>
<gene>
    <name evidence="1" type="ORF">EXZ61_14710</name>
</gene>
<dbReference type="Proteomes" id="UP000317365">
    <property type="component" value="Chromosome"/>
</dbReference>
<dbReference type="InterPro" id="IPR036388">
    <property type="entry name" value="WH-like_DNA-bd_sf"/>
</dbReference>
<organism evidence="1 2">
    <name type="scientific">Rhodoferax aquaticus</name>
    <dbReference type="NCBI Taxonomy" id="2527691"/>
    <lineage>
        <taxon>Bacteria</taxon>
        <taxon>Pseudomonadati</taxon>
        <taxon>Pseudomonadota</taxon>
        <taxon>Betaproteobacteria</taxon>
        <taxon>Burkholderiales</taxon>
        <taxon>Comamonadaceae</taxon>
        <taxon>Rhodoferax</taxon>
    </lineage>
</organism>
<dbReference type="KEGG" id="rhg:EXZ61_14710"/>
<name>A0A515ERN8_9BURK</name>
<protein>
    <submittedName>
        <fullName evidence="1">Transcriptional regulator</fullName>
    </submittedName>
</protein>
<accession>A0A515ERN8</accession>
<evidence type="ECO:0000313" key="2">
    <source>
        <dbReference type="Proteomes" id="UP000317365"/>
    </source>
</evidence>
<evidence type="ECO:0000313" key="1">
    <source>
        <dbReference type="EMBL" id="QDL55319.1"/>
    </source>
</evidence>
<proteinExistence type="predicted"/>
<keyword evidence="2" id="KW-1185">Reference proteome</keyword>
<dbReference type="EMBL" id="CP036282">
    <property type="protein sequence ID" value="QDL55319.1"/>
    <property type="molecule type" value="Genomic_DNA"/>
</dbReference>